<dbReference type="Pfam" id="PF00619">
    <property type="entry name" value="CARD"/>
    <property type="match status" value="2"/>
</dbReference>
<dbReference type="Gene3D" id="1.10.533.10">
    <property type="entry name" value="Death Domain, Fas"/>
    <property type="match status" value="2"/>
</dbReference>
<reference evidence="2" key="2">
    <citation type="submission" date="2025-09" db="UniProtKB">
        <authorList>
            <consortium name="Ensembl"/>
        </authorList>
    </citation>
    <scope>IDENTIFICATION</scope>
</reference>
<dbReference type="SUPFAM" id="SSF47986">
    <property type="entry name" value="DEATH domain"/>
    <property type="match status" value="2"/>
</dbReference>
<feature type="domain" description="CARD" evidence="1">
    <location>
        <begin position="1"/>
        <end position="90"/>
    </location>
</feature>
<accession>A0A8C5BB66</accession>
<organism evidence="2 3">
    <name type="scientific">Gadus morhua</name>
    <name type="common">Atlantic cod</name>
    <dbReference type="NCBI Taxonomy" id="8049"/>
    <lineage>
        <taxon>Eukaryota</taxon>
        <taxon>Metazoa</taxon>
        <taxon>Chordata</taxon>
        <taxon>Craniata</taxon>
        <taxon>Vertebrata</taxon>
        <taxon>Euteleostomi</taxon>
        <taxon>Actinopterygii</taxon>
        <taxon>Neopterygii</taxon>
        <taxon>Teleostei</taxon>
        <taxon>Neoteleostei</taxon>
        <taxon>Acanthomorphata</taxon>
        <taxon>Zeiogadaria</taxon>
        <taxon>Gadariae</taxon>
        <taxon>Gadiformes</taxon>
        <taxon>Gadoidei</taxon>
        <taxon>Gadidae</taxon>
        <taxon>Gadus</taxon>
    </lineage>
</organism>
<dbReference type="GeneTree" id="ENSGT01030000239933"/>
<dbReference type="InterPro" id="IPR002398">
    <property type="entry name" value="Pept_C14"/>
</dbReference>
<dbReference type="GO" id="GO:0072559">
    <property type="term" value="C:NLRP3 inflammasome complex"/>
    <property type="evidence" value="ECO:0007669"/>
    <property type="project" value="TreeGrafter"/>
</dbReference>
<dbReference type="GO" id="GO:0097169">
    <property type="term" value="C:AIM2 inflammasome complex"/>
    <property type="evidence" value="ECO:0007669"/>
    <property type="project" value="TreeGrafter"/>
</dbReference>
<dbReference type="InterPro" id="IPR011029">
    <property type="entry name" value="DEATH-like_dom_sf"/>
</dbReference>
<name>A0A8C5BB66_GADMO</name>
<dbReference type="GO" id="GO:0050727">
    <property type="term" value="P:regulation of inflammatory response"/>
    <property type="evidence" value="ECO:0007669"/>
    <property type="project" value="TreeGrafter"/>
</dbReference>
<evidence type="ECO:0000259" key="1">
    <source>
        <dbReference type="PROSITE" id="PS50209"/>
    </source>
</evidence>
<dbReference type="Proteomes" id="UP000694546">
    <property type="component" value="Chromosome 7"/>
</dbReference>
<dbReference type="GO" id="GO:0004197">
    <property type="term" value="F:cysteine-type endopeptidase activity"/>
    <property type="evidence" value="ECO:0007669"/>
    <property type="project" value="InterPro"/>
</dbReference>
<dbReference type="AlphaFoldDB" id="A0A8C5BB66"/>
<dbReference type="Ensembl" id="ENSGMOT00000033208.1">
    <property type="protein sequence ID" value="ENSGMOP00000043792.1"/>
    <property type="gene ID" value="ENSGMOG00000031725.1"/>
</dbReference>
<feature type="domain" description="CARD" evidence="1">
    <location>
        <begin position="98"/>
        <end position="183"/>
    </location>
</feature>
<dbReference type="InterPro" id="IPR001315">
    <property type="entry name" value="CARD"/>
</dbReference>
<protein>
    <recommendedName>
        <fullName evidence="1">CARD domain-containing protein</fullName>
    </recommendedName>
</protein>
<sequence>MKRELRGIRSEFVKGVSDPVIKGLLDDLYHHEVFSSEEKDSVMEEQRSRADQARCLIDMVIGKGERASQMMIDGIKERDKHLCINLGLISSLAGVEELRRIRSEFVKGVSDPVIKGLLDDLYHHKVFKCSEEKDYVMAGSTKADQARRMIDMVIGKGERASHVMIDSMKKRDQHLCSTLGLMSSLPGVGELLPLIYFLKKWSLPASVHVSRLLAGHWPIARTHGRYKKM</sequence>
<evidence type="ECO:0000313" key="2">
    <source>
        <dbReference type="Ensembl" id="ENSGMOP00000043792.1"/>
    </source>
</evidence>
<dbReference type="GO" id="GO:0072557">
    <property type="term" value="C:IPAF inflammasome complex"/>
    <property type="evidence" value="ECO:0007669"/>
    <property type="project" value="TreeGrafter"/>
</dbReference>
<dbReference type="GO" id="GO:0006508">
    <property type="term" value="P:proteolysis"/>
    <property type="evidence" value="ECO:0007669"/>
    <property type="project" value="InterPro"/>
</dbReference>
<dbReference type="PROSITE" id="PS50209">
    <property type="entry name" value="CARD"/>
    <property type="match status" value="2"/>
</dbReference>
<evidence type="ECO:0000313" key="3">
    <source>
        <dbReference type="Proteomes" id="UP000694546"/>
    </source>
</evidence>
<reference evidence="2" key="1">
    <citation type="submission" date="2025-08" db="UniProtKB">
        <authorList>
            <consortium name="Ensembl"/>
        </authorList>
    </citation>
    <scope>IDENTIFICATION</scope>
</reference>
<dbReference type="PANTHER" id="PTHR47901:SF3">
    <property type="entry name" value="CASPASE-1"/>
    <property type="match status" value="1"/>
</dbReference>
<dbReference type="PANTHER" id="PTHR47901">
    <property type="entry name" value="CASPASE RECRUITMENT DOMAIN-CONTAINING PROTEIN 18"/>
    <property type="match status" value="1"/>
</dbReference>
<proteinExistence type="predicted"/>
<keyword evidence="3" id="KW-1185">Reference proteome</keyword>
<dbReference type="SMART" id="SM00114">
    <property type="entry name" value="CARD"/>
    <property type="match status" value="2"/>
</dbReference>
<dbReference type="GO" id="GO:0042981">
    <property type="term" value="P:regulation of apoptotic process"/>
    <property type="evidence" value="ECO:0007669"/>
    <property type="project" value="InterPro"/>
</dbReference>